<comment type="caution">
    <text evidence="2">The sequence shown here is derived from an EMBL/GenBank/DDBJ whole genome shotgun (WGS) entry which is preliminary data.</text>
</comment>
<evidence type="ECO:0000313" key="3">
    <source>
        <dbReference type="Proteomes" id="UP001352852"/>
    </source>
</evidence>
<organism evidence="2 3">
    <name type="scientific">Characodon lateralis</name>
    <dbReference type="NCBI Taxonomy" id="208331"/>
    <lineage>
        <taxon>Eukaryota</taxon>
        <taxon>Metazoa</taxon>
        <taxon>Chordata</taxon>
        <taxon>Craniata</taxon>
        <taxon>Vertebrata</taxon>
        <taxon>Euteleostomi</taxon>
        <taxon>Actinopterygii</taxon>
        <taxon>Neopterygii</taxon>
        <taxon>Teleostei</taxon>
        <taxon>Neoteleostei</taxon>
        <taxon>Acanthomorphata</taxon>
        <taxon>Ovalentaria</taxon>
        <taxon>Atherinomorphae</taxon>
        <taxon>Cyprinodontiformes</taxon>
        <taxon>Goodeidae</taxon>
        <taxon>Characodon</taxon>
    </lineage>
</organism>
<feature type="compositionally biased region" description="Polar residues" evidence="1">
    <location>
        <begin position="13"/>
        <end position="34"/>
    </location>
</feature>
<name>A0ABU7EDS9_9TELE</name>
<sequence length="93" mass="10310">MLQDSRKMVPPEHQNTVSSSGENNTEDTSQSPEGSTPRAPSPNKEAKIYCIECPRCSRDIVSITESGQDKFNIKISLQPGNEKVCSEKNRDEV</sequence>
<feature type="non-terminal residue" evidence="2">
    <location>
        <position position="93"/>
    </location>
</feature>
<feature type="region of interest" description="Disordered" evidence="1">
    <location>
        <begin position="1"/>
        <end position="44"/>
    </location>
</feature>
<dbReference type="EMBL" id="JAHUTJ010052426">
    <property type="protein sequence ID" value="MED6285176.1"/>
    <property type="molecule type" value="Genomic_DNA"/>
</dbReference>
<proteinExistence type="predicted"/>
<feature type="compositionally biased region" description="Basic and acidic residues" evidence="1">
    <location>
        <begin position="1"/>
        <end position="10"/>
    </location>
</feature>
<evidence type="ECO:0000256" key="1">
    <source>
        <dbReference type="SAM" id="MobiDB-lite"/>
    </source>
</evidence>
<gene>
    <name evidence="2" type="ORF">CHARACLAT_026629</name>
</gene>
<reference evidence="2 3" key="1">
    <citation type="submission" date="2021-06" db="EMBL/GenBank/DDBJ databases">
        <authorList>
            <person name="Palmer J.M."/>
        </authorList>
    </citation>
    <scope>NUCLEOTIDE SEQUENCE [LARGE SCALE GENOMIC DNA]</scope>
    <source>
        <strain evidence="2 3">CL_MEX2019</strain>
        <tissue evidence="2">Muscle</tissue>
    </source>
</reference>
<protein>
    <submittedName>
        <fullName evidence="2">Uncharacterized protein</fullName>
    </submittedName>
</protein>
<keyword evidence="3" id="KW-1185">Reference proteome</keyword>
<dbReference type="Proteomes" id="UP001352852">
    <property type="component" value="Unassembled WGS sequence"/>
</dbReference>
<accession>A0ABU7EDS9</accession>
<evidence type="ECO:0000313" key="2">
    <source>
        <dbReference type="EMBL" id="MED6285176.1"/>
    </source>
</evidence>